<dbReference type="InterPro" id="IPR000504">
    <property type="entry name" value="RRM_dom"/>
</dbReference>
<dbReference type="Gene3D" id="3.30.70.330">
    <property type="match status" value="1"/>
</dbReference>
<name>A0A4V6A324_STECR</name>
<dbReference type="SUPFAM" id="SSF54928">
    <property type="entry name" value="RNA-binding domain, RBD"/>
    <property type="match status" value="1"/>
</dbReference>
<gene>
    <name evidence="2" type="ORF">L596_015293</name>
</gene>
<protein>
    <recommendedName>
        <fullName evidence="1">RRM domain-containing protein</fullName>
    </recommendedName>
</protein>
<reference evidence="2" key="3">
    <citation type="journal article" date="2019" name="G3 (Bethesda)">
        <title>Hybrid Assembly of the Genome of the Entomopathogenic Nematode Steinernema carpocapsae Identifies the X-Chromosome.</title>
        <authorList>
            <person name="Serra L."/>
            <person name="Macchietto M."/>
            <person name="Macias-Munoz A."/>
            <person name="McGill C.J."/>
            <person name="Rodriguez I.M."/>
            <person name="Rodriguez B."/>
            <person name="Murad R."/>
            <person name="Mortazavi A."/>
        </authorList>
    </citation>
    <scope>NUCLEOTIDE SEQUENCE</scope>
    <source>
        <strain evidence="2">ALL</strain>
    </source>
</reference>
<dbReference type="InterPro" id="IPR012677">
    <property type="entry name" value="Nucleotide-bd_a/b_plait_sf"/>
</dbReference>
<accession>A0A4V6A324</accession>
<dbReference type="EMBL" id="AZBU02000004">
    <property type="protein sequence ID" value="TKR81425.1"/>
    <property type="molecule type" value="Genomic_DNA"/>
</dbReference>
<sequence>MVISEAMLVPPPPEELASAVSSVDNLGLAERSILVTNLLSHTTIPMMHTLFENSGPVEHVILRKSTDGTQNAMVLFCHKPSVKFAVQSFDNCLFCGQIIRVAAMATPPPKLAAPPAVSSAAPPASPGLPKTTYKVPRRQFTAVSNKELEECQNCEICQMFRARFSGGITIDDIIDMLPPVTFPMSRIPVLN</sequence>
<dbReference type="OrthoDB" id="5895696at2759"/>
<dbReference type="GO" id="GO:0003723">
    <property type="term" value="F:RNA binding"/>
    <property type="evidence" value="ECO:0007669"/>
    <property type="project" value="InterPro"/>
</dbReference>
<dbReference type="InterPro" id="IPR035979">
    <property type="entry name" value="RBD_domain_sf"/>
</dbReference>
<dbReference type="AlphaFoldDB" id="A0A4V6A324"/>
<evidence type="ECO:0000259" key="1">
    <source>
        <dbReference type="SMART" id="SM00360"/>
    </source>
</evidence>
<reference evidence="2" key="1">
    <citation type="submission" date="2013-11" db="EMBL/GenBank/DDBJ databases">
        <authorList>
            <person name="Sternberg P."/>
            <person name="Dillman A."/>
            <person name="Macchietto M."/>
        </authorList>
    </citation>
    <scope>NUCLEOTIDE SEQUENCE</scope>
    <source>
        <strain evidence="2">ALL</strain>
    </source>
</reference>
<comment type="caution">
    <text evidence="2">The sequence shown here is derived from an EMBL/GenBank/DDBJ whole genome shotgun (WGS) entry which is preliminary data.</text>
</comment>
<organism evidence="2">
    <name type="scientific">Steinernema carpocapsae</name>
    <name type="common">Entomopathogenic nematode</name>
    <dbReference type="NCBI Taxonomy" id="34508"/>
    <lineage>
        <taxon>Eukaryota</taxon>
        <taxon>Metazoa</taxon>
        <taxon>Ecdysozoa</taxon>
        <taxon>Nematoda</taxon>
        <taxon>Chromadorea</taxon>
        <taxon>Rhabditida</taxon>
        <taxon>Tylenchina</taxon>
        <taxon>Panagrolaimomorpha</taxon>
        <taxon>Strongyloidoidea</taxon>
        <taxon>Steinernematidae</taxon>
        <taxon>Steinernema</taxon>
    </lineage>
</organism>
<reference evidence="2" key="2">
    <citation type="journal article" date="2015" name="Genome Biol.">
        <title>Comparative genomics of Steinernema reveals deeply conserved gene regulatory networks.</title>
        <authorList>
            <person name="Dillman A.R."/>
            <person name="Macchietto M."/>
            <person name="Porter C.F."/>
            <person name="Rogers A."/>
            <person name="Williams B."/>
            <person name="Antoshechkin I."/>
            <person name="Lee M.M."/>
            <person name="Goodwin Z."/>
            <person name="Lu X."/>
            <person name="Lewis E.E."/>
            <person name="Goodrich-Blair H."/>
            <person name="Stock S.P."/>
            <person name="Adams B.J."/>
            <person name="Sternberg P.W."/>
            <person name="Mortazavi A."/>
        </authorList>
    </citation>
    <scope>NUCLEOTIDE SEQUENCE [LARGE SCALE GENOMIC DNA]</scope>
    <source>
        <strain evidence="2">ALL</strain>
    </source>
</reference>
<dbReference type="SMART" id="SM00360">
    <property type="entry name" value="RRM"/>
    <property type="match status" value="1"/>
</dbReference>
<feature type="domain" description="RRM" evidence="1">
    <location>
        <begin position="32"/>
        <end position="102"/>
    </location>
</feature>
<evidence type="ECO:0000313" key="2">
    <source>
        <dbReference type="EMBL" id="TKR81425.1"/>
    </source>
</evidence>
<proteinExistence type="predicted"/>